<dbReference type="Pfam" id="PF00155">
    <property type="entry name" value="Aminotran_1_2"/>
    <property type="match status" value="1"/>
</dbReference>
<dbReference type="UniPathway" id="UPA00528">
    <property type="reaction ID" value="UER00586"/>
</dbReference>
<dbReference type="GO" id="GO:0004021">
    <property type="term" value="F:L-alanine:2-oxoglutarate aminotransferase activity"/>
    <property type="evidence" value="ECO:0007669"/>
    <property type="project" value="TreeGrafter"/>
</dbReference>
<keyword evidence="4" id="KW-0808">Transferase</keyword>
<evidence type="ECO:0000256" key="3">
    <source>
        <dbReference type="ARBA" id="ARBA00022576"/>
    </source>
</evidence>
<evidence type="ECO:0000313" key="8">
    <source>
        <dbReference type="EMBL" id="CAE0344878.1"/>
    </source>
</evidence>
<comment type="subunit">
    <text evidence="2">Homodimer.</text>
</comment>
<dbReference type="GO" id="GO:0042853">
    <property type="term" value="P:L-alanine catabolic process"/>
    <property type="evidence" value="ECO:0007669"/>
    <property type="project" value="UniProtKB-UniPathway"/>
</dbReference>
<evidence type="ECO:0000256" key="6">
    <source>
        <dbReference type="ARBA" id="ARBA00025785"/>
    </source>
</evidence>
<evidence type="ECO:0000256" key="4">
    <source>
        <dbReference type="ARBA" id="ARBA00022679"/>
    </source>
</evidence>
<dbReference type="InterPro" id="IPR015424">
    <property type="entry name" value="PyrdxlP-dep_Trfase"/>
</dbReference>
<keyword evidence="5" id="KW-0663">Pyridoxal phosphate</keyword>
<gene>
    <name evidence="8" type="ORF">EHAR0213_LOCUS3787</name>
</gene>
<feature type="domain" description="Aminotransferase class I/classII large" evidence="7">
    <location>
        <begin position="2"/>
        <end position="111"/>
    </location>
</feature>
<dbReference type="AlphaFoldDB" id="A0A7S3N8F6"/>
<proteinExistence type="inferred from homology"/>
<dbReference type="PANTHER" id="PTHR11751">
    <property type="entry name" value="ALANINE AMINOTRANSFERASE"/>
    <property type="match status" value="1"/>
</dbReference>
<evidence type="ECO:0000256" key="2">
    <source>
        <dbReference type="ARBA" id="ARBA00011738"/>
    </source>
</evidence>
<dbReference type="InterPro" id="IPR045088">
    <property type="entry name" value="ALAT1/2-like"/>
</dbReference>
<keyword evidence="3" id="KW-0032">Aminotransferase</keyword>
<sequence>MENIYLLNGASEGITILIRLLIQDSNDGIMIPTPQYPIYSALINKNGGVQVPYYLDESKSWGLTVEELERSYQEATDKGTRIRGIVVINPGNPTGQVLSEDDLKLVLKFAHDK</sequence>
<reference evidence="8" key="1">
    <citation type="submission" date="2021-01" db="EMBL/GenBank/DDBJ databases">
        <authorList>
            <person name="Corre E."/>
            <person name="Pelletier E."/>
            <person name="Niang G."/>
            <person name="Scheremetjew M."/>
            <person name="Finn R."/>
            <person name="Kale V."/>
            <person name="Holt S."/>
            <person name="Cochrane G."/>
            <person name="Meng A."/>
            <person name="Brown T."/>
            <person name="Cohen L."/>
        </authorList>
    </citation>
    <scope>NUCLEOTIDE SEQUENCE</scope>
    <source>
        <strain evidence="8">FSP1.4</strain>
    </source>
</reference>
<protein>
    <recommendedName>
        <fullName evidence="7">Aminotransferase class I/classII large domain-containing protein</fullName>
    </recommendedName>
</protein>
<organism evidence="8">
    <name type="scientific">Euplotes harpa</name>
    <dbReference type="NCBI Taxonomy" id="151035"/>
    <lineage>
        <taxon>Eukaryota</taxon>
        <taxon>Sar</taxon>
        <taxon>Alveolata</taxon>
        <taxon>Ciliophora</taxon>
        <taxon>Intramacronucleata</taxon>
        <taxon>Spirotrichea</taxon>
        <taxon>Hypotrichia</taxon>
        <taxon>Euplotida</taxon>
        <taxon>Euplotidae</taxon>
        <taxon>Euplotes</taxon>
    </lineage>
</organism>
<dbReference type="InterPro" id="IPR004839">
    <property type="entry name" value="Aminotransferase_I/II_large"/>
</dbReference>
<dbReference type="EMBL" id="HBII01008702">
    <property type="protein sequence ID" value="CAE0344878.1"/>
    <property type="molecule type" value="Transcribed_RNA"/>
</dbReference>
<dbReference type="SUPFAM" id="SSF53383">
    <property type="entry name" value="PLP-dependent transferases"/>
    <property type="match status" value="1"/>
</dbReference>
<dbReference type="GO" id="GO:0030170">
    <property type="term" value="F:pyridoxal phosphate binding"/>
    <property type="evidence" value="ECO:0007669"/>
    <property type="project" value="InterPro"/>
</dbReference>
<dbReference type="InterPro" id="IPR015421">
    <property type="entry name" value="PyrdxlP-dep_Trfase_major"/>
</dbReference>
<dbReference type="PANTHER" id="PTHR11751:SF29">
    <property type="entry name" value="ALANINE TRANSAMINASE"/>
    <property type="match status" value="1"/>
</dbReference>
<evidence type="ECO:0000256" key="1">
    <source>
        <dbReference type="ARBA" id="ARBA00001933"/>
    </source>
</evidence>
<comment type="cofactor">
    <cofactor evidence="1">
        <name>pyridoxal 5'-phosphate</name>
        <dbReference type="ChEBI" id="CHEBI:597326"/>
    </cofactor>
</comment>
<evidence type="ECO:0000259" key="7">
    <source>
        <dbReference type="Pfam" id="PF00155"/>
    </source>
</evidence>
<evidence type="ECO:0000256" key="5">
    <source>
        <dbReference type="ARBA" id="ARBA00022898"/>
    </source>
</evidence>
<comment type="similarity">
    <text evidence="6">Belongs to the class-I pyridoxal-phosphate-dependent aminotransferase family. Alanine aminotransferase subfamily.</text>
</comment>
<name>A0A7S3N8F6_9SPIT</name>
<accession>A0A7S3N8F6</accession>
<dbReference type="Gene3D" id="3.40.640.10">
    <property type="entry name" value="Type I PLP-dependent aspartate aminotransferase-like (Major domain)"/>
    <property type="match status" value="1"/>
</dbReference>